<accession>A0A0W0FR02</accession>
<evidence type="ECO:0000313" key="5">
    <source>
        <dbReference type="Proteomes" id="UP000054988"/>
    </source>
</evidence>
<dbReference type="AlphaFoldDB" id="A0A0W0FR02"/>
<feature type="transmembrane region" description="Helical" evidence="2">
    <location>
        <begin position="78"/>
        <end position="102"/>
    </location>
</feature>
<keyword evidence="2" id="KW-0812">Transmembrane</keyword>
<keyword evidence="2" id="KW-0472">Membrane</keyword>
<feature type="transmembrane region" description="Helical" evidence="2">
    <location>
        <begin position="384"/>
        <end position="403"/>
    </location>
</feature>
<keyword evidence="2" id="KW-1133">Transmembrane helix</keyword>
<dbReference type="PANTHER" id="PTHR34814">
    <property type="entry name" value="NITROSOGUANIDINE RESISTANCE PROTEIN SNG1"/>
    <property type="match status" value="1"/>
</dbReference>
<feature type="domain" description="DUF3533" evidence="3">
    <location>
        <begin position="88"/>
        <end position="451"/>
    </location>
</feature>
<evidence type="ECO:0000259" key="3">
    <source>
        <dbReference type="Pfam" id="PF12051"/>
    </source>
</evidence>
<reference evidence="4 5" key="1">
    <citation type="submission" date="2015-12" db="EMBL/GenBank/DDBJ databases">
        <title>Draft genome sequence of Moniliophthora roreri, the causal agent of frosty pod rot of cacao.</title>
        <authorList>
            <person name="Aime M.C."/>
            <person name="Diaz-Valderrama J.R."/>
            <person name="Kijpornyongpan T."/>
            <person name="Phillips-Mora W."/>
        </authorList>
    </citation>
    <scope>NUCLEOTIDE SEQUENCE [LARGE SCALE GENOMIC DNA]</scope>
    <source>
        <strain evidence="4 5">MCA 2952</strain>
    </source>
</reference>
<feature type="transmembrane region" description="Helical" evidence="2">
    <location>
        <begin position="353"/>
        <end position="372"/>
    </location>
</feature>
<dbReference type="InterPro" id="IPR053001">
    <property type="entry name" value="MNNG_permease-like"/>
</dbReference>
<evidence type="ECO:0000256" key="2">
    <source>
        <dbReference type="SAM" id="Phobius"/>
    </source>
</evidence>
<feature type="compositionally biased region" description="Basic and acidic residues" evidence="1">
    <location>
        <begin position="26"/>
        <end position="37"/>
    </location>
</feature>
<name>A0A0W0FR02_MONRR</name>
<dbReference type="GO" id="GO:0016020">
    <property type="term" value="C:membrane"/>
    <property type="evidence" value="ECO:0007669"/>
    <property type="project" value="TreeGrafter"/>
</dbReference>
<dbReference type="InterPro" id="IPR022703">
    <property type="entry name" value="DUF3533"/>
</dbReference>
<feature type="transmembrane region" description="Helical" evidence="2">
    <location>
        <begin position="440"/>
        <end position="461"/>
    </location>
</feature>
<organism evidence="4 5">
    <name type="scientific">Moniliophthora roreri</name>
    <name type="common">Frosty pod rot fungus</name>
    <name type="synonym">Monilia roreri</name>
    <dbReference type="NCBI Taxonomy" id="221103"/>
    <lineage>
        <taxon>Eukaryota</taxon>
        <taxon>Fungi</taxon>
        <taxon>Dikarya</taxon>
        <taxon>Basidiomycota</taxon>
        <taxon>Agaricomycotina</taxon>
        <taxon>Agaricomycetes</taxon>
        <taxon>Agaricomycetidae</taxon>
        <taxon>Agaricales</taxon>
        <taxon>Marasmiineae</taxon>
        <taxon>Marasmiaceae</taxon>
        <taxon>Moniliophthora</taxon>
    </lineage>
</organism>
<feature type="transmembrane region" description="Helical" evidence="2">
    <location>
        <begin position="274"/>
        <end position="299"/>
    </location>
</feature>
<comment type="caution">
    <text evidence="4">The sequence shown here is derived from an EMBL/GenBank/DDBJ whole genome shotgun (WGS) entry which is preliminary data.</text>
</comment>
<dbReference type="Pfam" id="PF12051">
    <property type="entry name" value="DUF3533"/>
    <property type="match status" value="1"/>
</dbReference>
<sequence length="482" mass="53288">MAESKKLKGVDVDTRSVHSEYSTNQHADDFGSDHTESTRTTSLQPQRLFTGASSSEHEHIAPFSASFTDRNLAVARMIYLRVLIGGTIAITVAMFSIFSIYWGALWKSPAHSLHGWIVDFDGSTIGNVVSQGVSASSSPKGITWEVVPPSAFPGGSSEIAAKLVDEKAWVAVVINSGVTDALNSAVRSADASYNGSTAVTVFGVEARNENAFRLIIRPTVQSVLESVSERFAQQQAQELASSLIVQAILSNAPQIITRPIGYTITNIRPFDIPVATAITFVGLIYLTILSFFIVMMGVSAREMSGLERHLTTGSLIRVRIASTFIAYFFLSLFYSCLSVGFQVDFDRRFGRAGFVIFWMLSYVAMLALGLALEAMVTLLTARGIPFFLLLWIITNVSVCFFPIEIQPRIYHYGYGTPFYNVNRAIRTILFSTKDNLGLNFGVLLAWVVISCITLPLFQWFMRRKHMSEINRSSEPDEKVRDD</sequence>
<dbReference type="EMBL" id="LATX01001727">
    <property type="protein sequence ID" value="KTB38828.1"/>
    <property type="molecule type" value="Genomic_DNA"/>
</dbReference>
<dbReference type="Proteomes" id="UP000054988">
    <property type="component" value="Unassembled WGS sequence"/>
</dbReference>
<proteinExistence type="predicted"/>
<protein>
    <recommendedName>
        <fullName evidence="3">DUF3533 domain-containing protein</fullName>
    </recommendedName>
</protein>
<dbReference type="PANTHER" id="PTHR34814:SF1">
    <property type="entry name" value="NITROSOGUANIDINE RESISTANCE PROTEIN SNG1"/>
    <property type="match status" value="1"/>
</dbReference>
<evidence type="ECO:0000256" key="1">
    <source>
        <dbReference type="SAM" id="MobiDB-lite"/>
    </source>
</evidence>
<evidence type="ECO:0000313" key="4">
    <source>
        <dbReference type="EMBL" id="KTB38828.1"/>
    </source>
</evidence>
<feature type="region of interest" description="Disordered" evidence="1">
    <location>
        <begin position="23"/>
        <end position="45"/>
    </location>
</feature>
<gene>
    <name evidence="4" type="ORF">WG66_8599</name>
</gene>
<feature type="transmembrane region" description="Helical" evidence="2">
    <location>
        <begin position="320"/>
        <end position="341"/>
    </location>
</feature>
<dbReference type="eggNOG" id="ENOG502QUA0">
    <property type="taxonomic scope" value="Eukaryota"/>
</dbReference>